<organism evidence="1 2">
    <name type="scientific">Candidula unifasciata</name>
    <dbReference type="NCBI Taxonomy" id="100452"/>
    <lineage>
        <taxon>Eukaryota</taxon>
        <taxon>Metazoa</taxon>
        <taxon>Spiralia</taxon>
        <taxon>Lophotrochozoa</taxon>
        <taxon>Mollusca</taxon>
        <taxon>Gastropoda</taxon>
        <taxon>Heterobranchia</taxon>
        <taxon>Euthyneura</taxon>
        <taxon>Panpulmonata</taxon>
        <taxon>Eupulmonata</taxon>
        <taxon>Stylommatophora</taxon>
        <taxon>Helicina</taxon>
        <taxon>Helicoidea</taxon>
        <taxon>Geomitridae</taxon>
        <taxon>Candidula</taxon>
    </lineage>
</organism>
<keyword evidence="2" id="KW-1185">Reference proteome</keyword>
<sequence length="82" mass="8902">SQDDIRRLLDDIVTQFGIESSASDILDDPLTAEARKLEVAIVLLYILREQGLSKEAAGETTDVTLATIEAIGEVLELSITKT</sequence>
<name>A0A8S3ZLD9_9EUPU</name>
<proteinExistence type="predicted"/>
<gene>
    <name evidence="1" type="ORF">CUNI_LOCUS16022</name>
</gene>
<dbReference type="Proteomes" id="UP000678393">
    <property type="component" value="Unassembled WGS sequence"/>
</dbReference>
<dbReference type="AlphaFoldDB" id="A0A8S3ZLD9"/>
<dbReference type="EMBL" id="CAJHNH020004045">
    <property type="protein sequence ID" value="CAG5130464.1"/>
    <property type="molecule type" value="Genomic_DNA"/>
</dbReference>
<accession>A0A8S3ZLD9</accession>
<feature type="non-terminal residue" evidence="1">
    <location>
        <position position="82"/>
    </location>
</feature>
<evidence type="ECO:0000313" key="2">
    <source>
        <dbReference type="Proteomes" id="UP000678393"/>
    </source>
</evidence>
<feature type="non-terminal residue" evidence="1">
    <location>
        <position position="1"/>
    </location>
</feature>
<evidence type="ECO:0000313" key="1">
    <source>
        <dbReference type="EMBL" id="CAG5130464.1"/>
    </source>
</evidence>
<comment type="caution">
    <text evidence="1">The sequence shown here is derived from an EMBL/GenBank/DDBJ whole genome shotgun (WGS) entry which is preliminary data.</text>
</comment>
<reference evidence="1" key="1">
    <citation type="submission" date="2021-04" db="EMBL/GenBank/DDBJ databases">
        <authorList>
            <consortium name="Molecular Ecology Group"/>
        </authorList>
    </citation>
    <scope>NUCLEOTIDE SEQUENCE</scope>
</reference>
<protein>
    <submittedName>
        <fullName evidence="1">Uncharacterized protein</fullName>
    </submittedName>
</protein>